<organism evidence="4 5">
    <name type="scientific">Chlamydomonas eustigma</name>
    <dbReference type="NCBI Taxonomy" id="1157962"/>
    <lineage>
        <taxon>Eukaryota</taxon>
        <taxon>Viridiplantae</taxon>
        <taxon>Chlorophyta</taxon>
        <taxon>core chlorophytes</taxon>
        <taxon>Chlorophyceae</taxon>
        <taxon>CS clade</taxon>
        <taxon>Chlamydomonadales</taxon>
        <taxon>Chlamydomonadaceae</taxon>
        <taxon>Chlamydomonas</taxon>
    </lineage>
</organism>
<dbReference type="OrthoDB" id="273452at2759"/>
<keyword evidence="2" id="KW-0472">Membrane</keyword>
<dbReference type="InterPro" id="IPR044294">
    <property type="entry name" value="Lipase-like"/>
</dbReference>
<name>A0A250XKV6_9CHLO</name>
<feature type="compositionally biased region" description="Basic and acidic residues" evidence="1">
    <location>
        <begin position="343"/>
        <end position="353"/>
    </location>
</feature>
<accession>A0A250XKV6</accession>
<dbReference type="PANTHER" id="PTHR12482:SF62">
    <property type="entry name" value="LIPASE ROG1-RELATED"/>
    <property type="match status" value="1"/>
</dbReference>
<evidence type="ECO:0000259" key="3">
    <source>
        <dbReference type="Pfam" id="PF05057"/>
    </source>
</evidence>
<dbReference type="InterPro" id="IPR007751">
    <property type="entry name" value="DUF676_lipase-like"/>
</dbReference>
<reference evidence="4 5" key="1">
    <citation type="submission" date="2017-08" db="EMBL/GenBank/DDBJ databases">
        <title>Acidophilic green algal genome provides insights into adaptation to an acidic environment.</title>
        <authorList>
            <person name="Hirooka S."/>
            <person name="Hirose Y."/>
            <person name="Kanesaki Y."/>
            <person name="Higuchi S."/>
            <person name="Fujiwara T."/>
            <person name="Onuma R."/>
            <person name="Era A."/>
            <person name="Ohbayashi R."/>
            <person name="Uzuka A."/>
            <person name="Nozaki H."/>
            <person name="Yoshikawa H."/>
            <person name="Miyagishima S.Y."/>
        </authorList>
    </citation>
    <scope>NUCLEOTIDE SEQUENCE [LARGE SCALE GENOMIC DNA]</scope>
    <source>
        <strain evidence="4 5">NIES-2499</strain>
    </source>
</reference>
<dbReference type="Gene3D" id="3.40.50.1820">
    <property type="entry name" value="alpha/beta hydrolase"/>
    <property type="match status" value="1"/>
</dbReference>
<dbReference type="Proteomes" id="UP000232323">
    <property type="component" value="Unassembled WGS sequence"/>
</dbReference>
<dbReference type="EMBL" id="BEGY01000105">
    <property type="protein sequence ID" value="GAX83697.1"/>
    <property type="molecule type" value="Genomic_DNA"/>
</dbReference>
<feature type="transmembrane region" description="Helical" evidence="2">
    <location>
        <begin position="268"/>
        <end position="288"/>
    </location>
</feature>
<keyword evidence="5" id="KW-1185">Reference proteome</keyword>
<evidence type="ECO:0000313" key="5">
    <source>
        <dbReference type="Proteomes" id="UP000232323"/>
    </source>
</evidence>
<comment type="caution">
    <text evidence="4">The sequence shown here is derived from an EMBL/GenBank/DDBJ whole genome shotgun (WGS) entry which is preliminary data.</text>
</comment>
<keyword evidence="2" id="KW-1133">Transmembrane helix</keyword>
<dbReference type="InterPro" id="IPR029058">
    <property type="entry name" value="AB_hydrolase_fold"/>
</dbReference>
<sequence>MSGPSTHLVVLQHGLWGKPENLDYLQENLVRNSKEMSHLSTHFLISTVNFGLTLDGIDMCGERLVDQIKEEIQILEKDPECKVTYLSLVGYSLGGLITRYATGKLEFEGAFAPGGLIPLNFVTISTPHLGVFKTKSGFFRKAFNSFVPKMASWSGHQLMYMDHHAWGRPLLVNMSDPQLPFMKGLKKFSKLILLANVHFDSSVPYWSGAISLEDPYLKHQSYFGRSKSMPAAEDALAYPSIRRPCTDEEAAGYDEEERDRIAMMGGGFRTAVLFLFLIWVPLLSYGLVRWSAKGKSHYKSLIGKRPDFTWLLNDPATALTPIHLPLHVKTAETSPRPSSTRSSSRESSQDDLVKSGLCGGSAKGGILEKQQWMEKHLNELPWLKIDVDCRYFHSHAGIVVRAPGFVVRDQIQYMTEHMSWK</sequence>
<dbReference type="PANTHER" id="PTHR12482">
    <property type="entry name" value="LIPASE ROG1-RELATED-RELATED"/>
    <property type="match status" value="1"/>
</dbReference>
<dbReference type="AlphaFoldDB" id="A0A250XKV6"/>
<feature type="region of interest" description="Disordered" evidence="1">
    <location>
        <begin position="330"/>
        <end position="355"/>
    </location>
</feature>
<evidence type="ECO:0000313" key="4">
    <source>
        <dbReference type="EMBL" id="GAX83697.1"/>
    </source>
</evidence>
<keyword evidence="2" id="KW-0812">Transmembrane</keyword>
<dbReference type="Pfam" id="PF05057">
    <property type="entry name" value="DUF676"/>
    <property type="match status" value="1"/>
</dbReference>
<evidence type="ECO:0000256" key="2">
    <source>
        <dbReference type="SAM" id="Phobius"/>
    </source>
</evidence>
<protein>
    <recommendedName>
        <fullName evidence="3">DUF676 domain-containing protein</fullName>
    </recommendedName>
</protein>
<feature type="domain" description="DUF676" evidence="3">
    <location>
        <begin position="6"/>
        <end position="207"/>
    </location>
</feature>
<evidence type="ECO:0000256" key="1">
    <source>
        <dbReference type="SAM" id="MobiDB-lite"/>
    </source>
</evidence>
<gene>
    <name evidence="4" type="ORF">CEUSTIGMA_g11122.t1</name>
</gene>
<proteinExistence type="predicted"/>
<dbReference type="SUPFAM" id="SSF53474">
    <property type="entry name" value="alpha/beta-Hydrolases"/>
    <property type="match status" value="1"/>
</dbReference>
<feature type="compositionally biased region" description="Low complexity" evidence="1">
    <location>
        <begin position="332"/>
        <end position="342"/>
    </location>
</feature>